<gene>
    <name evidence="1" type="ORF">B597_006655</name>
</gene>
<comment type="caution">
    <text evidence="1">The sequence shown here is derived from an EMBL/GenBank/DDBJ whole genome shotgun (WGS) entry which is preliminary data.</text>
</comment>
<dbReference type="Pfam" id="PF11198">
    <property type="entry name" value="DUF2857"/>
    <property type="match status" value="1"/>
</dbReference>
<reference evidence="1 2" key="1">
    <citation type="journal article" date="2013" name="Genome Announc.">
        <title>Draft Genome of the Nitrogen-Fixing Bacterium Pseudomonas stutzeri Strain KOS6 Isolated from Industrial Hydrocarbon Sludge.</title>
        <authorList>
            <person name="Grigoryeva T.V."/>
            <person name="Laikov A.V."/>
            <person name="Naumova R.P."/>
            <person name="Manolov A.I."/>
            <person name="Larin A.K."/>
            <person name="Karpova I.Y."/>
            <person name="Semashko T.A."/>
            <person name="Alexeev D.G."/>
            <person name="Kostryukova E.S."/>
            <person name="Muller R."/>
            <person name="Govorun V.M."/>
        </authorList>
    </citation>
    <scope>NUCLEOTIDE SEQUENCE [LARGE SCALE GENOMIC DNA]</scope>
    <source>
        <strain evidence="1 2">KOS6</strain>
    </source>
</reference>
<dbReference type="HOGENOM" id="CLU_094566_2_0_6"/>
<dbReference type="eggNOG" id="ENOG502Z8VH">
    <property type="taxonomic scope" value="Bacteria"/>
</dbReference>
<organism evidence="1 2">
    <name type="scientific">Stutzerimonas stutzeri KOS6</name>
    <dbReference type="NCBI Taxonomy" id="1218352"/>
    <lineage>
        <taxon>Bacteria</taxon>
        <taxon>Pseudomonadati</taxon>
        <taxon>Pseudomonadota</taxon>
        <taxon>Gammaproteobacteria</taxon>
        <taxon>Pseudomonadales</taxon>
        <taxon>Pseudomonadaceae</taxon>
        <taxon>Stutzerimonas</taxon>
    </lineage>
</organism>
<dbReference type="Proteomes" id="UP000026923">
    <property type="component" value="Unassembled WGS sequence"/>
</dbReference>
<dbReference type="EMBL" id="AMCZ02000006">
    <property type="protein sequence ID" value="EWC41941.1"/>
    <property type="molecule type" value="Genomic_DNA"/>
</dbReference>
<proteinExistence type="predicted"/>
<name>A0A061JQC9_STUST</name>
<sequence>MSGPHPLNQAVIAQALHDLRNGQLRRAKSMGFDDKDLDALKHPAMASVLANANVSWCSVVVNRDVLRRLLHQVEDVTEEVVKIDRLLRLGASTELISKFFGLTHQEIALRRSVIGLPKRKGRHPVLTEEQDTDLWKRWSSTVKEQEVDSNDDMGMLGVAADLAEATGLPLSVIWNALRGWIDEGLT</sequence>
<dbReference type="RefSeq" id="WP_003296448.1">
    <property type="nucleotide sequence ID" value="NZ_KK020675.1"/>
</dbReference>
<evidence type="ECO:0000313" key="1">
    <source>
        <dbReference type="EMBL" id="EWC41941.1"/>
    </source>
</evidence>
<dbReference type="AlphaFoldDB" id="A0A061JQC9"/>
<evidence type="ECO:0000313" key="2">
    <source>
        <dbReference type="Proteomes" id="UP000026923"/>
    </source>
</evidence>
<dbReference type="InterPro" id="IPR021364">
    <property type="entry name" value="DUF2857"/>
</dbReference>
<protein>
    <submittedName>
        <fullName evidence="1">Coproporphyrinogen III oxidase</fullName>
    </submittedName>
</protein>
<accession>A0A061JQC9</accession>
<dbReference type="OrthoDB" id="7065319at2"/>